<dbReference type="InterPro" id="IPR001300">
    <property type="entry name" value="Peptidase_C2_calpain_cat"/>
</dbReference>
<dbReference type="GO" id="GO:0006508">
    <property type="term" value="P:proteolysis"/>
    <property type="evidence" value="ECO:0007669"/>
    <property type="project" value="UniProtKB-KW"/>
</dbReference>
<dbReference type="OrthoDB" id="167576at2759"/>
<name>A0A5J4U400_9EUKA</name>
<evidence type="ECO:0000313" key="6">
    <source>
        <dbReference type="EMBL" id="KAA6365496.1"/>
    </source>
</evidence>
<evidence type="ECO:0000256" key="1">
    <source>
        <dbReference type="ARBA" id="ARBA00022670"/>
    </source>
</evidence>
<proteinExistence type="predicted"/>
<dbReference type="PANTHER" id="PTHR46143">
    <property type="entry name" value="CALPAIN-7"/>
    <property type="match status" value="1"/>
</dbReference>
<evidence type="ECO:0000259" key="5">
    <source>
        <dbReference type="PROSITE" id="PS50203"/>
    </source>
</evidence>
<dbReference type="AlphaFoldDB" id="A0A5J4U400"/>
<feature type="domain" description="Calpain catalytic" evidence="5">
    <location>
        <begin position="82"/>
        <end position="278"/>
    </location>
</feature>
<dbReference type="EMBL" id="SNRW01020397">
    <property type="protein sequence ID" value="KAA6365496.1"/>
    <property type="molecule type" value="Genomic_DNA"/>
</dbReference>
<dbReference type="InterPro" id="IPR051297">
    <property type="entry name" value="PalB/RIM13"/>
</dbReference>
<evidence type="ECO:0000256" key="2">
    <source>
        <dbReference type="ARBA" id="ARBA00022801"/>
    </source>
</evidence>
<dbReference type="PANTHER" id="PTHR46143:SF1">
    <property type="entry name" value="CALPAIN-7"/>
    <property type="match status" value="1"/>
</dbReference>
<evidence type="ECO:0000256" key="3">
    <source>
        <dbReference type="ARBA" id="ARBA00022807"/>
    </source>
</evidence>
<protein>
    <submittedName>
        <fullName evidence="6">Putative calpain family cysteine protease</fullName>
    </submittedName>
</protein>
<evidence type="ECO:0000313" key="7">
    <source>
        <dbReference type="Proteomes" id="UP000324800"/>
    </source>
</evidence>
<sequence>MENEFSILKNNLSIVHKIDDITSLFIEILALIDFYHEHSTRKQTQSGDKQTISPCLETQLYPGSSDIPYDEESSHVLDASSKFHSRIFPDWQSQSEIEVSQQQDEQFKTKTYHCKRLISEKKIQLLHPNEIFDITSTPMNIFGSGDWSCVQQGGIGDCHFISSLICMKYIEDRTGKSLLKDKIYPQDENGNGMYNPNGQYQLKIHVNGEWRMSEIDDQLPCYRFNGNRKPRQLGCSHSVNKGELWVSVIEKGYLNVVGDGYDSDQVRGSDALFGLCRFIPDVVFDAPMIFESDKEFKKLERRLRNNEII</sequence>
<comment type="caution">
    <text evidence="4">Lacks conserved residue(s) required for the propagation of feature annotation.</text>
</comment>
<dbReference type="SUPFAM" id="SSF54001">
    <property type="entry name" value="Cysteine proteinases"/>
    <property type="match status" value="1"/>
</dbReference>
<dbReference type="PROSITE" id="PS50203">
    <property type="entry name" value="CALPAIN_CAT"/>
    <property type="match status" value="1"/>
</dbReference>
<organism evidence="6 7">
    <name type="scientific">Streblomastix strix</name>
    <dbReference type="NCBI Taxonomy" id="222440"/>
    <lineage>
        <taxon>Eukaryota</taxon>
        <taxon>Metamonada</taxon>
        <taxon>Preaxostyla</taxon>
        <taxon>Oxymonadida</taxon>
        <taxon>Streblomastigidae</taxon>
        <taxon>Streblomastix</taxon>
    </lineage>
</organism>
<dbReference type="InterPro" id="IPR038765">
    <property type="entry name" value="Papain-like_cys_pep_sf"/>
</dbReference>
<gene>
    <name evidence="6" type="ORF">EZS28_038977</name>
</gene>
<reference evidence="6 7" key="1">
    <citation type="submission" date="2019-03" db="EMBL/GenBank/DDBJ databases">
        <title>Single cell metagenomics reveals metabolic interactions within the superorganism composed of flagellate Streblomastix strix and complex community of Bacteroidetes bacteria on its surface.</title>
        <authorList>
            <person name="Treitli S.C."/>
            <person name="Kolisko M."/>
            <person name="Husnik F."/>
            <person name="Keeling P."/>
            <person name="Hampl V."/>
        </authorList>
    </citation>
    <scope>NUCLEOTIDE SEQUENCE [LARGE SCALE GENOMIC DNA]</scope>
    <source>
        <strain evidence="6">ST1C</strain>
    </source>
</reference>
<feature type="non-terminal residue" evidence="6">
    <location>
        <position position="309"/>
    </location>
</feature>
<keyword evidence="2" id="KW-0378">Hydrolase</keyword>
<dbReference type="Pfam" id="PF00648">
    <property type="entry name" value="Peptidase_C2"/>
    <property type="match status" value="1"/>
</dbReference>
<evidence type="ECO:0000256" key="4">
    <source>
        <dbReference type="PROSITE-ProRule" id="PRU00239"/>
    </source>
</evidence>
<keyword evidence="3" id="KW-0788">Thiol protease</keyword>
<dbReference type="GO" id="GO:0004198">
    <property type="term" value="F:calcium-dependent cysteine-type endopeptidase activity"/>
    <property type="evidence" value="ECO:0007669"/>
    <property type="project" value="InterPro"/>
</dbReference>
<keyword evidence="1 6" id="KW-0645">Protease</keyword>
<accession>A0A5J4U400</accession>
<dbReference type="Proteomes" id="UP000324800">
    <property type="component" value="Unassembled WGS sequence"/>
</dbReference>
<comment type="caution">
    <text evidence="6">The sequence shown here is derived from an EMBL/GenBank/DDBJ whole genome shotgun (WGS) entry which is preliminary data.</text>
</comment>